<evidence type="ECO:0000256" key="2">
    <source>
        <dbReference type="ARBA" id="ARBA00022559"/>
    </source>
</evidence>
<dbReference type="PANTHER" id="PTHR30521">
    <property type="entry name" value="DEFERROCHELATASE/PEROXIDASE"/>
    <property type="match status" value="1"/>
</dbReference>
<keyword evidence="4" id="KW-0479">Metal-binding</keyword>
<feature type="compositionally biased region" description="Basic and acidic residues" evidence="7">
    <location>
        <begin position="558"/>
        <end position="573"/>
    </location>
</feature>
<dbReference type="PROSITE" id="PS51404">
    <property type="entry name" value="DYP_PEROXIDASE"/>
    <property type="match status" value="1"/>
</dbReference>
<name>A0A6L6HTZ3_9RHOB</name>
<keyword evidence="2" id="KW-0575">Peroxidase</keyword>
<keyword evidence="3" id="KW-0349">Heme</keyword>
<keyword evidence="9" id="KW-1185">Reference proteome</keyword>
<dbReference type="GO" id="GO:0004601">
    <property type="term" value="F:peroxidase activity"/>
    <property type="evidence" value="ECO:0007669"/>
    <property type="project" value="UniProtKB-KW"/>
</dbReference>
<evidence type="ECO:0008006" key="10">
    <source>
        <dbReference type="Google" id="ProtNLM"/>
    </source>
</evidence>
<dbReference type="GO" id="GO:0005829">
    <property type="term" value="C:cytosol"/>
    <property type="evidence" value="ECO:0007669"/>
    <property type="project" value="TreeGrafter"/>
</dbReference>
<organism evidence="8 9">
    <name type="scientific">Paracoccus lichenicola</name>
    <dbReference type="NCBI Taxonomy" id="2665644"/>
    <lineage>
        <taxon>Bacteria</taxon>
        <taxon>Pseudomonadati</taxon>
        <taxon>Pseudomonadota</taxon>
        <taxon>Alphaproteobacteria</taxon>
        <taxon>Rhodobacterales</taxon>
        <taxon>Paracoccaceae</taxon>
        <taxon>Paracoccus</taxon>
    </lineage>
</organism>
<dbReference type="AlphaFoldDB" id="A0A6L6HTZ3"/>
<dbReference type="RefSeq" id="WP_154765763.1">
    <property type="nucleotide sequence ID" value="NZ_WMBT01000013.1"/>
</dbReference>
<evidence type="ECO:0000256" key="1">
    <source>
        <dbReference type="ARBA" id="ARBA00001970"/>
    </source>
</evidence>
<comment type="caution">
    <text evidence="8">The sequence shown here is derived from an EMBL/GenBank/DDBJ whole genome shotgun (WGS) entry which is preliminary data.</text>
</comment>
<evidence type="ECO:0000313" key="8">
    <source>
        <dbReference type="EMBL" id="MTE01683.1"/>
    </source>
</evidence>
<dbReference type="SUPFAM" id="SSF54909">
    <property type="entry name" value="Dimeric alpha+beta barrel"/>
    <property type="match status" value="1"/>
</dbReference>
<dbReference type="InterPro" id="IPR011008">
    <property type="entry name" value="Dimeric_a/b-barrel"/>
</dbReference>
<gene>
    <name evidence="8" type="ORF">GIY56_15445</name>
</gene>
<proteinExistence type="predicted"/>
<evidence type="ECO:0000256" key="4">
    <source>
        <dbReference type="ARBA" id="ARBA00022723"/>
    </source>
</evidence>
<protein>
    <recommendedName>
        <fullName evidence="10">Peroxidase</fullName>
    </recommendedName>
</protein>
<sequence>MPDEPRLDTGDIQGNVIPGFRRRFQTLVYYSAGSEGILRAALSVLAPQLTAAPPVLRHRDARKAALERGEPEPDLPDLWVNIALGAAALDRLDEENVRSLDPGFSVGMQPSRTGDHWKPVEDDGDPNPWHPENWVVGKPSAPLDLLVILAFDDWGATHGDALLLELRNTGVVELHRDQGLRLPRDIEHFGFVDGISEIGVRGEFEVDGVVRPVTTRHGVPPRNGFEYGRPGQPLGWPGQFLVGVETGATTVDKAPPRYRNSSFLVFRRLSQDVRAFDEDTAEVAEELGLPADRFRALVVGRWPSGAALMRHQAEPDKADGILAENYFTFGEDAPDLALSEGLVTGAKADPQPILGVTCPAFAHIRKVNPRDLPTDIGNPGDTLGFQMLRRGIPFGPIYDRTNPDNPENGAERGLLFLAYQRSPSLQFEKLNTAWMNIPSGPTRGGHDLLVGQNVDKKSAIGAYLEKVAELYETPDPSSKKPIAIRRHWVRPSGGAYLFAPSIRLAADLARMPSPAVRFETIAGRLQDIRLPPDFLGVEPGEWMDASLPSGPTRPATPPRHDGETSLRRESGRDEVMEADWPETALLPAAAQALGGSVLEDLDLSGKHFPTETLAAPEAAALAEYPGLRRLKLDGTALRGAALARLVRSLPRLRRLDCAGLDLDDADIATLAEAETRLEEITLGLAPRRDGHRFASTRLTAAVLDSLGRMSGLRALSLRGLPVGDEDVTATAFWSRLAKLDLSETGVSDAGLAHVASLARLDELDAAWTRVGDAGAEALLTRSLAGLDLSHTRLSQGALERTDPSRLERLALAGLRLDDSLSDWLRRAARLRNVDLSFNPVSNGVAAALGSLGGLRCARLAATGLEPGDVAAVLAAPLEELDVSGVALDAADRRAIAEAKGLSRASFGVGSDWSGLEAMTADAFVVGREPQAGDVPETLGSFRLTDPASQAFLDRLGRLKHLETLRLTAAQPGIRLQNGFERLRTFTGMGIGLDDEAAADLAGLPSIAVLEIDGNPFGDGFARNLGPMIDTLELRHTQVGDGAMEAVAALPRLHCIDVPGTRVTPGGVAMLARRASNLQSLALDGRQVDAASVSALAEARRLTELYLCGEEVTSQTIAALMPLRLRELRLEETRVRDDAVPHIAAIRGLRVLTLGNELSEDALAALRSLRPFLDIRFLGDPSNSLGTGR</sequence>
<dbReference type="EMBL" id="WMBT01000013">
    <property type="protein sequence ID" value="MTE01683.1"/>
    <property type="molecule type" value="Genomic_DNA"/>
</dbReference>
<dbReference type="Gene3D" id="3.80.10.10">
    <property type="entry name" value="Ribonuclease Inhibitor"/>
    <property type="match status" value="2"/>
</dbReference>
<evidence type="ECO:0000256" key="7">
    <source>
        <dbReference type="SAM" id="MobiDB-lite"/>
    </source>
</evidence>
<dbReference type="GO" id="GO:0020037">
    <property type="term" value="F:heme binding"/>
    <property type="evidence" value="ECO:0007669"/>
    <property type="project" value="InterPro"/>
</dbReference>
<keyword evidence="5" id="KW-0560">Oxidoreductase</keyword>
<dbReference type="InterPro" id="IPR006314">
    <property type="entry name" value="Dyp_peroxidase"/>
</dbReference>
<feature type="region of interest" description="Disordered" evidence="7">
    <location>
        <begin position="544"/>
        <end position="573"/>
    </location>
</feature>
<dbReference type="SUPFAM" id="SSF52047">
    <property type="entry name" value="RNI-like"/>
    <property type="match status" value="2"/>
</dbReference>
<dbReference type="Proteomes" id="UP000481417">
    <property type="component" value="Unassembled WGS sequence"/>
</dbReference>
<reference evidence="8 9" key="1">
    <citation type="submission" date="2019-11" db="EMBL/GenBank/DDBJ databases">
        <authorList>
            <person name="Lang L."/>
        </authorList>
    </citation>
    <scope>NUCLEOTIDE SEQUENCE [LARGE SCALE GENOMIC DNA]</scope>
    <source>
        <strain evidence="8 9">YIM 132242</strain>
    </source>
</reference>
<evidence type="ECO:0000313" key="9">
    <source>
        <dbReference type="Proteomes" id="UP000481417"/>
    </source>
</evidence>
<evidence type="ECO:0000256" key="5">
    <source>
        <dbReference type="ARBA" id="ARBA00023002"/>
    </source>
</evidence>
<evidence type="ECO:0000256" key="3">
    <source>
        <dbReference type="ARBA" id="ARBA00022617"/>
    </source>
</evidence>
<dbReference type="InterPro" id="IPR032675">
    <property type="entry name" value="LRR_dom_sf"/>
</dbReference>
<comment type="cofactor">
    <cofactor evidence="1">
        <name>heme b</name>
        <dbReference type="ChEBI" id="CHEBI:60344"/>
    </cofactor>
</comment>
<dbReference type="GO" id="GO:0046872">
    <property type="term" value="F:metal ion binding"/>
    <property type="evidence" value="ECO:0007669"/>
    <property type="project" value="UniProtKB-KW"/>
</dbReference>
<accession>A0A6L6HTZ3</accession>
<dbReference type="PANTHER" id="PTHR30521:SF4">
    <property type="entry name" value="DEFERROCHELATASE"/>
    <property type="match status" value="1"/>
</dbReference>
<keyword evidence="6" id="KW-0408">Iron</keyword>
<evidence type="ECO:0000256" key="6">
    <source>
        <dbReference type="ARBA" id="ARBA00023004"/>
    </source>
</evidence>